<gene>
    <name evidence="2" type="ORF">AN216_05945</name>
</gene>
<name>A0A1E7KKK0_9ACTN</name>
<organism evidence="2 3">
    <name type="scientific">Streptomyces oceani</name>
    <dbReference type="NCBI Taxonomy" id="1075402"/>
    <lineage>
        <taxon>Bacteria</taxon>
        <taxon>Bacillati</taxon>
        <taxon>Actinomycetota</taxon>
        <taxon>Actinomycetes</taxon>
        <taxon>Kitasatosporales</taxon>
        <taxon>Streptomycetaceae</taxon>
        <taxon>Streptomyces</taxon>
    </lineage>
</organism>
<dbReference type="PATRIC" id="fig|1075402.3.peg.3968"/>
<dbReference type="GO" id="GO:0016491">
    <property type="term" value="F:oxidoreductase activity"/>
    <property type="evidence" value="ECO:0007669"/>
    <property type="project" value="UniProtKB-ARBA"/>
</dbReference>
<dbReference type="SUPFAM" id="SSF51735">
    <property type="entry name" value="NAD(P)-binding Rossmann-fold domains"/>
    <property type="match status" value="1"/>
</dbReference>
<dbReference type="STRING" id="1075402.AN216_05945"/>
<dbReference type="EMBL" id="LJGU01000113">
    <property type="protein sequence ID" value="OEV04465.1"/>
    <property type="molecule type" value="Genomic_DNA"/>
</dbReference>
<comment type="similarity">
    <text evidence="1">Belongs to the ornithine cyclodeaminase/mu-crystallin family.</text>
</comment>
<dbReference type="GO" id="GO:0005737">
    <property type="term" value="C:cytoplasm"/>
    <property type="evidence" value="ECO:0007669"/>
    <property type="project" value="TreeGrafter"/>
</dbReference>
<dbReference type="FunFam" id="3.40.50.720:FF:000311">
    <property type="entry name" value="Ornithine cyclodeaminase"/>
    <property type="match status" value="1"/>
</dbReference>
<accession>A0A1E7KKK0</accession>
<evidence type="ECO:0000313" key="3">
    <source>
        <dbReference type="Proteomes" id="UP000176101"/>
    </source>
</evidence>
<dbReference type="Pfam" id="PF02423">
    <property type="entry name" value="OCD_Mu_crystall"/>
    <property type="match status" value="1"/>
</dbReference>
<dbReference type="RefSeq" id="WP_070195537.1">
    <property type="nucleotide sequence ID" value="NZ_LJGU01000113.1"/>
</dbReference>
<dbReference type="AlphaFoldDB" id="A0A1E7KKK0"/>
<dbReference type="PANTHER" id="PTHR13812:SF19">
    <property type="entry name" value="KETIMINE REDUCTASE MU-CRYSTALLIN"/>
    <property type="match status" value="1"/>
</dbReference>
<dbReference type="InterPro" id="IPR023401">
    <property type="entry name" value="ODC_N"/>
</dbReference>
<dbReference type="OrthoDB" id="4311033at2"/>
<dbReference type="InterPro" id="IPR036291">
    <property type="entry name" value="NAD(P)-bd_dom_sf"/>
</dbReference>
<reference evidence="2 3" key="1">
    <citation type="journal article" date="2016" name="Front. Microbiol.">
        <title>Comparative Genomics Analysis of Streptomyces Species Reveals Their Adaptation to the Marine Environment and Their Diversity at the Genomic Level.</title>
        <authorList>
            <person name="Tian X."/>
            <person name="Zhang Z."/>
            <person name="Yang T."/>
            <person name="Chen M."/>
            <person name="Li J."/>
            <person name="Chen F."/>
            <person name="Yang J."/>
            <person name="Li W."/>
            <person name="Zhang B."/>
            <person name="Zhang Z."/>
            <person name="Wu J."/>
            <person name="Zhang C."/>
            <person name="Long L."/>
            <person name="Xiao J."/>
        </authorList>
    </citation>
    <scope>NUCLEOTIDE SEQUENCE [LARGE SCALE GENOMIC DNA]</scope>
    <source>
        <strain evidence="2 3">SCSIO 02100</strain>
    </source>
</reference>
<proteinExistence type="inferred from homology"/>
<dbReference type="Gene3D" id="3.30.1780.10">
    <property type="entry name" value="ornithine cyclodeaminase, domain 1"/>
    <property type="match status" value="1"/>
</dbReference>
<evidence type="ECO:0000313" key="2">
    <source>
        <dbReference type="EMBL" id="OEV04465.1"/>
    </source>
</evidence>
<protein>
    <recommendedName>
        <fullName evidence="4">Ornithine cyclodeaminase</fullName>
    </recommendedName>
</protein>
<keyword evidence="3" id="KW-1185">Reference proteome</keyword>
<dbReference type="PANTHER" id="PTHR13812">
    <property type="entry name" value="KETIMINE REDUCTASE MU-CRYSTALLIN"/>
    <property type="match status" value="1"/>
</dbReference>
<dbReference type="Proteomes" id="UP000176101">
    <property type="component" value="Unassembled WGS sequence"/>
</dbReference>
<dbReference type="GO" id="GO:0019752">
    <property type="term" value="P:carboxylic acid metabolic process"/>
    <property type="evidence" value="ECO:0007669"/>
    <property type="project" value="UniProtKB-ARBA"/>
</dbReference>
<dbReference type="NCBIfam" id="NF004793">
    <property type="entry name" value="PRK06141.1"/>
    <property type="match status" value="1"/>
</dbReference>
<comment type="caution">
    <text evidence="2">The sequence shown here is derived from an EMBL/GenBank/DDBJ whole genome shotgun (WGS) entry which is preliminary data.</text>
</comment>
<evidence type="ECO:0008006" key="4">
    <source>
        <dbReference type="Google" id="ProtNLM"/>
    </source>
</evidence>
<dbReference type="InterPro" id="IPR003462">
    <property type="entry name" value="ODC_Mu_crystall"/>
</dbReference>
<sequence>MEYFDPVRTAERLDYDVLVPALRTGLTEGAVVPPRHHHALDDGNDATLLLMPAWNREFLGVKLVDVFPGNTARGLPALSSTYVLADGVTGQHLALVDGGELTRRRTVATAALGASLLSRADSRVHLIVGTGHIGSGVHDAYSSVRPGIETTLVADPYNPAGAHALVGALVERGVNAVAVDDLPVAAGRADIITTATLAREPVLRGEWITPGTHLDLIGSFRPEMHEVDTALLRRATVFIDAEAARTEAGELVTAFAEGALGDQDIAATLPELCPRVEPRPREADEITVFKTVGTGLADLIAAVTVYTSTTEPSRSTDADE</sequence>
<dbReference type="PIRSF" id="PIRSF001439">
    <property type="entry name" value="CryM"/>
    <property type="match status" value="1"/>
</dbReference>
<dbReference type="Gene3D" id="3.40.50.720">
    <property type="entry name" value="NAD(P)-binding Rossmann-like Domain"/>
    <property type="match status" value="1"/>
</dbReference>
<evidence type="ECO:0000256" key="1">
    <source>
        <dbReference type="ARBA" id="ARBA00008903"/>
    </source>
</evidence>